<evidence type="ECO:0000313" key="3">
    <source>
        <dbReference type="Proteomes" id="UP000018721"/>
    </source>
</evidence>
<evidence type="ECO:0000256" key="1">
    <source>
        <dbReference type="SAM" id="MobiDB-lite"/>
    </source>
</evidence>
<name>V9F9T3_PHYNI</name>
<sequence length="155" mass="16522">MTDEKKRSCVNSSSKFPRRVTTRSPRMSKPSLSSELIGIEYGMVPTPTIAPASSLQRPRLDATYAVAYLCNKAGNLTGTESPAGRKTPSSAACCALRKFPTRQPMVRTSPASGREHRVPEAPKPQVGAGRSPGSSSTLDSGYVTTEYVCCGHDDA</sequence>
<dbReference type="AlphaFoldDB" id="V9F9T3"/>
<dbReference type="HOGENOM" id="CLU_1698999_0_0_1"/>
<proteinExistence type="predicted"/>
<dbReference type="EMBL" id="ANIZ01001429">
    <property type="protein sequence ID" value="ETI47518.1"/>
    <property type="molecule type" value="Genomic_DNA"/>
</dbReference>
<feature type="region of interest" description="Disordered" evidence="1">
    <location>
        <begin position="104"/>
        <end position="140"/>
    </location>
</feature>
<protein>
    <submittedName>
        <fullName evidence="2">Uncharacterized protein</fullName>
    </submittedName>
</protein>
<reference evidence="2 3" key="1">
    <citation type="submission" date="2013-11" db="EMBL/GenBank/DDBJ databases">
        <title>The Genome Sequence of Phytophthora parasitica P1569.</title>
        <authorList>
            <consortium name="The Broad Institute Genomics Platform"/>
            <person name="Russ C."/>
            <person name="Tyler B."/>
            <person name="Panabieres F."/>
            <person name="Shan W."/>
            <person name="Tripathy S."/>
            <person name="Grunwald N."/>
            <person name="Machado M."/>
            <person name="Johnson C.S."/>
            <person name="Arredondo F."/>
            <person name="Hong C."/>
            <person name="Coffey M."/>
            <person name="Young S.K."/>
            <person name="Zeng Q."/>
            <person name="Gargeya S."/>
            <person name="Fitzgerald M."/>
            <person name="Abouelleil A."/>
            <person name="Alvarado L."/>
            <person name="Chapman S.B."/>
            <person name="Gainer-Dewar J."/>
            <person name="Goldberg J."/>
            <person name="Griggs A."/>
            <person name="Gujja S."/>
            <person name="Hansen M."/>
            <person name="Howarth C."/>
            <person name="Imamovic A."/>
            <person name="Ireland A."/>
            <person name="Larimer J."/>
            <person name="McCowan C."/>
            <person name="Murphy C."/>
            <person name="Pearson M."/>
            <person name="Poon T.W."/>
            <person name="Priest M."/>
            <person name="Roberts A."/>
            <person name="Saif S."/>
            <person name="Shea T."/>
            <person name="Sykes S."/>
            <person name="Wortman J."/>
            <person name="Nusbaum C."/>
            <person name="Birren B."/>
        </authorList>
    </citation>
    <scope>NUCLEOTIDE SEQUENCE [LARGE SCALE GENOMIC DNA]</scope>
    <source>
        <strain evidence="2 3">P1569</strain>
    </source>
</reference>
<organism evidence="2 3">
    <name type="scientific">Phytophthora nicotianae P1569</name>
    <dbReference type="NCBI Taxonomy" id="1317065"/>
    <lineage>
        <taxon>Eukaryota</taxon>
        <taxon>Sar</taxon>
        <taxon>Stramenopiles</taxon>
        <taxon>Oomycota</taxon>
        <taxon>Peronosporomycetes</taxon>
        <taxon>Peronosporales</taxon>
        <taxon>Peronosporaceae</taxon>
        <taxon>Phytophthora</taxon>
    </lineage>
</organism>
<feature type="compositionally biased region" description="Polar residues" evidence="1">
    <location>
        <begin position="22"/>
        <end position="31"/>
    </location>
</feature>
<comment type="caution">
    <text evidence="2">The sequence shown here is derived from an EMBL/GenBank/DDBJ whole genome shotgun (WGS) entry which is preliminary data.</text>
</comment>
<evidence type="ECO:0000313" key="2">
    <source>
        <dbReference type="EMBL" id="ETI47518.1"/>
    </source>
</evidence>
<keyword evidence="3" id="KW-1185">Reference proteome</keyword>
<gene>
    <name evidence="2" type="ORF">F443_08298</name>
</gene>
<dbReference type="Proteomes" id="UP000018721">
    <property type="component" value="Unassembled WGS sequence"/>
</dbReference>
<feature type="region of interest" description="Disordered" evidence="1">
    <location>
        <begin position="1"/>
        <end position="31"/>
    </location>
</feature>
<accession>V9F9T3</accession>